<dbReference type="OrthoDB" id="5372708at2759"/>
<dbReference type="HOGENOM" id="CLU_1539705_0_0_1"/>
<reference evidence="2" key="1">
    <citation type="submission" date="2005-09" db="EMBL/GenBank/DDBJ databases">
        <title>Annotation of the Aspergillus terreus NIH2624 genome.</title>
        <authorList>
            <person name="Birren B.W."/>
            <person name="Lander E.S."/>
            <person name="Galagan J.E."/>
            <person name="Nusbaum C."/>
            <person name="Devon K."/>
            <person name="Henn M."/>
            <person name="Ma L.-J."/>
            <person name="Jaffe D.B."/>
            <person name="Butler J."/>
            <person name="Alvarez P."/>
            <person name="Gnerre S."/>
            <person name="Grabherr M."/>
            <person name="Kleber M."/>
            <person name="Mauceli E.W."/>
            <person name="Brockman W."/>
            <person name="Rounsley S."/>
            <person name="Young S.K."/>
            <person name="LaButti K."/>
            <person name="Pushparaj V."/>
            <person name="DeCaprio D."/>
            <person name="Crawford M."/>
            <person name="Koehrsen M."/>
            <person name="Engels R."/>
            <person name="Montgomery P."/>
            <person name="Pearson M."/>
            <person name="Howarth C."/>
            <person name="Larson L."/>
            <person name="Luoma S."/>
            <person name="White J."/>
            <person name="Alvarado L."/>
            <person name="Kodira C.D."/>
            <person name="Zeng Q."/>
            <person name="Oleary S."/>
            <person name="Yandava C."/>
            <person name="Denning D.W."/>
            <person name="Nierman W.C."/>
            <person name="Milne T."/>
            <person name="Madden K."/>
        </authorList>
    </citation>
    <scope>NUCLEOTIDE SEQUENCE [LARGE SCALE GENOMIC DNA]</scope>
    <source>
        <strain evidence="2">NIH 2624 / FGSC A1156</strain>
    </source>
</reference>
<proteinExistence type="predicted"/>
<evidence type="ECO:0000313" key="2">
    <source>
        <dbReference type="Proteomes" id="UP000007963"/>
    </source>
</evidence>
<evidence type="ECO:0000313" key="1">
    <source>
        <dbReference type="EMBL" id="EAU32736.1"/>
    </source>
</evidence>
<dbReference type="VEuPathDB" id="FungiDB:ATEG_07352"/>
<dbReference type="Proteomes" id="UP000007963">
    <property type="component" value="Unassembled WGS sequence"/>
</dbReference>
<protein>
    <submittedName>
        <fullName evidence="1">Uncharacterized protein</fullName>
    </submittedName>
</protein>
<sequence>MAREDYNDEDNEDSDQILAEKFGLCTFIQVYKRYRASLVEKKYGNKASKWFGKISCYSSTSGTRITFVEGDVIQYQHENIGLIQSIFIYEMYEGIERIFFLVNPTFSDRQAADPILGLPIIRINRGDEVIVGLPIVEGKKQYTIQLPPEQDPRTTGQDKAYEYLIHCTWNVEFF</sequence>
<dbReference type="EMBL" id="CH476603">
    <property type="protein sequence ID" value="EAU32736.1"/>
    <property type="molecule type" value="Genomic_DNA"/>
</dbReference>
<name>Q0CG40_ASPTN</name>
<dbReference type="GeneID" id="4318858"/>
<dbReference type="AlphaFoldDB" id="Q0CG40"/>
<accession>Q0CG40</accession>
<gene>
    <name evidence="1" type="ORF">ATEG_07352</name>
</gene>
<organism evidence="1 2">
    <name type="scientific">Aspergillus terreus (strain NIH 2624 / FGSC A1156)</name>
    <dbReference type="NCBI Taxonomy" id="341663"/>
    <lineage>
        <taxon>Eukaryota</taxon>
        <taxon>Fungi</taxon>
        <taxon>Dikarya</taxon>
        <taxon>Ascomycota</taxon>
        <taxon>Pezizomycotina</taxon>
        <taxon>Eurotiomycetes</taxon>
        <taxon>Eurotiomycetidae</taxon>
        <taxon>Eurotiales</taxon>
        <taxon>Aspergillaceae</taxon>
        <taxon>Aspergillus</taxon>
        <taxon>Aspergillus subgen. Circumdati</taxon>
    </lineage>
</organism>
<dbReference type="RefSeq" id="XP_001210038.1">
    <property type="nucleotide sequence ID" value="XM_001210038.1"/>
</dbReference>